<dbReference type="InterPro" id="IPR022572">
    <property type="entry name" value="DNA_rep/recomb_RecO_N"/>
</dbReference>
<evidence type="ECO:0000259" key="8">
    <source>
        <dbReference type="Pfam" id="PF11967"/>
    </source>
</evidence>
<dbReference type="GO" id="GO:0043590">
    <property type="term" value="C:bacterial nucleoid"/>
    <property type="evidence" value="ECO:0007669"/>
    <property type="project" value="TreeGrafter"/>
</dbReference>
<gene>
    <name evidence="7 9" type="primary">recO</name>
    <name evidence="9" type="ORF">FYJ26_09065</name>
</gene>
<dbReference type="HAMAP" id="MF_00201">
    <property type="entry name" value="RecO"/>
    <property type="match status" value="1"/>
</dbReference>
<keyword evidence="4 7" id="KW-0233">DNA recombination</keyword>
<evidence type="ECO:0000256" key="1">
    <source>
        <dbReference type="ARBA" id="ARBA00007452"/>
    </source>
</evidence>
<evidence type="ECO:0000256" key="3">
    <source>
        <dbReference type="ARBA" id="ARBA00022763"/>
    </source>
</evidence>
<evidence type="ECO:0000256" key="7">
    <source>
        <dbReference type="HAMAP-Rule" id="MF_00201"/>
    </source>
</evidence>
<dbReference type="Gene3D" id="2.40.50.140">
    <property type="entry name" value="Nucleic acid-binding proteins"/>
    <property type="match status" value="1"/>
</dbReference>
<dbReference type="InterPro" id="IPR012340">
    <property type="entry name" value="NA-bd_OB-fold"/>
</dbReference>
<dbReference type="Proteomes" id="UP000441925">
    <property type="component" value="Unassembled WGS sequence"/>
</dbReference>
<dbReference type="NCBIfam" id="TIGR00613">
    <property type="entry name" value="reco"/>
    <property type="match status" value="1"/>
</dbReference>
<dbReference type="InterPro" id="IPR042242">
    <property type="entry name" value="RecO_C"/>
</dbReference>
<dbReference type="GO" id="GO:0006302">
    <property type="term" value="P:double-strand break repair"/>
    <property type="evidence" value="ECO:0007669"/>
    <property type="project" value="TreeGrafter"/>
</dbReference>
<comment type="caution">
    <text evidence="9">The sequence shown here is derived from an EMBL/GenBank/DDBJ whole genome shotgun (WGS) entry which is preliminary data.</text>
</comment>
<name>A0A6N7VI31_9FIRM</name>
<dbReference type="InterPro" id="IPR037278">
    <property type="entry name" value="ARFGAP/RecO"/>
</dbReference>
<keyword evidence="10" id="KW-1185">Reference proteome</keyword>
<keyword evidence="3 7" id="KW-0227">DNA damage</keyword>
<evidence type="ECO:0000256" key="6">
    <source>
        <dbReference type="ARBA" id="ARBA00033409"/>
    </source>
</evidence>
<evidence type="ECO:0000313" key="10">
    <source>
        <dbReference type="Proteomes" id="UP000441925"/>
    </source>
</evidence>
<accession>A0A6N7VI31</accession>
<protein>
    <recommendedName>
        <fullName evidence="2 7">DNA repair protein RecO</fullName>
    </recommendedName>
    <alternativeName>
        <fullName evidence="6 7">Recombination protein O</fullName>
    </alternativeName>
</protein>
<dbReference type="EMBL" id="VULQ01000013">
    <property type="protein sequence ID" value="MSS78541.1"/>
    <property type="molecule type" value="Genomic_DNA"/>
</dbReference>
<sequence length="249" mass="29023">MDINDNSNIEAFVLREFNYRESSKIIEVFAKDLGKISIIAKGVLNKKNSNLSSTQRFVKASYNLYRSGDRFYGIKDASLINSYSKSNKNFDIIIYKSAICDLLLRTIDLDQRDFVYNLIDTSWESFEKASENYLNIFLCFLLKYISFSGFKPNLKDCSYCGEKINPNSAFFSIENGGLICHRCKKHIRDRIYISRDEYLYILKLLYTPSVEVSQIDISIDKKKISKLIIDYCLECLDIKKFSSLEWVMK</sequence>
<comment type="function">
    <text evidence="7">Involved in DNA repair and RecF pathway recombination.</text>
</comment>
<dbReference type="PANTHER" id="PTHR33991:SF1">
    <property type="entry name" value="DNA REPAIR PROTEIN RECO"/>
    <property type="match status" value="1"/>
</dbReference>
<reference evidence="9 10" key="1">
    <citation type="submission" date="2019-08" db="EMBL/GenBank/DDBJ databases">
        <title>In-depth cultivation of the pig gut microbiome towards novel bacterial diversity and tailored functional studies.</title>
        <authorList>
            <person name="Wylensek D."/>
            <person name="Hitch T.C.A."/>
            <person name="Clavel T."/>
        </authorList>
    </citation>
    <scope>NUCLEOTIDE SEQUENCE [LARGE SCALE GENOMIC DNA]</scope>
    <source>
        <strain evidence="9 10">WCA-380-WT-2B</strain>
    </source>
</reference>
<dbReference type="Pfam" id="PF11967">
    <property type="entry name" value="RecO_N"/>
    <property type="match status" value="1"/>
</dbReference>
<evidence type="ECO:0000256" key="2">
    <source>
        <dbReference type="ARBA" id="ARBA00021310"/>
    </source>
</evidence>
<feature type="domain" description="DNA replication/recombination mediator RecO N-terminal" evidence="8">
    <location>
        <begin position="8"/>
        <end position="83"/>
    </location>
</feature>
<dbReference type="AlphaFoldDB" id="A0A6N7VI31"/>
<organism evidence="9 10">
    <name type="scientific">Anaerococcus porci</name>
    <dbReference type="NCBI Taxonomy" id="2652269"/>
    <lineage>
        <taxon>Bacteria</taxon>
        <taxon>Bacillati</taxon>
        <taxon>Bacillota</taxon>
        <taxon>Tissierellia</taxon>
        <taxon>Tissierellales</taxon>
        <taxon>Peptoniphilaceae</taxon>
        <taxon>Anaerococcus</taxon>
    </lineage>
</organism>
<keyword evidence="5 7" id="KW-0234">DNA repair</keyword>
<dbReference type="Pfam" id="PF02565">
    <property type="entry name" value="RecO_C"/>
    <property type="match status" value="1"/>
</dbReference>
<dbReference type="SUPFAM" id="SSF50249">
    <property type="entry name" value="Nucleic acid-binding proteins"/>
    <property type="match status" value="1"/>
</dbReference>
<dbReference type="SUPFAM" id="SSF57863">
    <property type="entry name" value="ArfGap/RecO-like zinc finger"/>
    <property type="match status" value="1"/>
</dbReference>
<dbReference type="InterPro" id="IPR003717">
    <property type="entry name" value="RecO"/>
</dbReference>
<dbReference type="RefSeq" id="WP_154541726.1">
    <property type="nucleotide sequence ID" value="NZ_JAXDSU010000073.1"/>
</dbReference>
<dbReference type="GO" id="GO:0006310">
    <property type="term" value="P:DNA recombination"/>
    <property type="evidence" value="ECO:0007669"/>
    <property type="project" value="UniProtKB-UniRule"/>
</dbReference>
<evidence type="ECO:0000256" key="5">
    <source>
        <dbReference type="ARBA" id="ARBA00023204"/>
    </source>
</evidence>
<evidence type="ECO:0000256" key="4">
    <source>
        <dbReference type="ARBA" id="ARBA00023172"/>
    </source>
</evidence>
<dbReference type="Gene3D" id="1.20.1440.120">
    <property type="entry name" value="Recombination protein O, C-terminal domain"/>
    <property type="match status" value="1"/>
</dbReference>
<comment type="similarity">
    <text evidence="1 7">Belongs to the RecO family.</text>
</comment>
<proteinExistence type="inferred from homology"/>
<dbReference type="PANTHER" id="PTHR33991">
    <property type="entry name" value="DNA REPAIR PROTEIN RECO"/>
    <property type="match status" value="1"/>
</dbReference>
<evidence type="ECO:0000313" key="9">
    <source>
        <dbReference type="EMBL" id="MSS78541.1"/>
    </source>
</evidence>